<feature type="DNA-binding region" description="OmpR/PhoB-type" evidence="6">
    <location>
        <begin position="1"/>
        <end position="101"/>
    </location>
</feature>
<dbReference type="InterPro" id="IPR041664">
    <property type="entry name" value="AAA_16"/>
</dbReference>
<dbReference type="RefSeq" id="WP_091294403.1">
    <property type="nucleotide sequence ID" value="NZ_FMDN01000005.1"/>
</dbReference>
<dbReference type="InterPro" id="IPR027417">
    <property type="entry name" value="P-loop_NTPase"/>
</dbReference>
<gene>
    <name evidence="8" type="ORF">GA0070560_105332</name>
</gene>
<evidence type="ECO:0000256" key="1">
    <source>
        <dbReference type="ARBA" id="ARBA00005820"/>
    </source>
</evidence>
<dbReference type="Proteomes" id="UP000199408">
    <property type="component" value="Unassembled WGS sequence"/>
</dbReference>
<dbReference type="SMART" id="SM01043">
    <property type="entry name" value="BTAD"/>
    <property type="match status" value="1"/>
</dbReference>
<sequence>MSGRLTFGLLGPVQVWSDDRPVPAGPPRQRAVLAALLLHANRVTPVDDIVDLLWGDQPPRTARKNVQLHVWRLRQLVGDRLASDPPGYRLTVAPAELDVSRFDALLESGRAALRSGLAEKAAAHYRSALDLWRGDPLADVAGLGGFSASVAWLDRQRVTAYEEYVDVELDLGRHHETLALLDELVARHPLHERFAEQQVMTLHHLGRRGEAIDAYRRCRRALADELKLEPGPVLHRLAELAREPGPAGAAARGPVEAATRQLPHAAPALVGRDRELAVLRDTLGGGPGRGMPLCVVSGPAGVGKSALAVQAAHQVADRFPDGQLYVDLRGATPRMAPLPPSEALARFLRVLGVAETAIPADLAEASAALRSLLADRRLLMVLDNAHDAVQVRPLIPAGDGCAVLVTSRRQLADVDGATHLELDVLDDADAVELLGRLAGGTRVTADATTAARLVRRLGGLPLAIRIAGARLAARPTWTLATLDDRLRDKHRRLHELRLGDIALRSSFLVSYQHLTHPLAPRLFGLLGAVDGPDVTPAVAAALLDVDRAQALDALDELVDARLLDEPVPNRYTMHDLIRLFAGERAEHGPERTAAVHRMLAHYLERTRDALRLLRPGTRAPAIDGPSRFDGPEEALAWLCAERPNLVAAVVQSAGSPASARTSVELADSLFLFFEMRGHVGDWITVDRAGIAAAETLGDRVAQAGLMHDLAVAYFHLHRTGEAADLLRRSLEISRAAGDDEGQARALNQLGVLHGTAGEYDRSAECFKRSLVLRQRLGDIRSCAATKGNIGMAYRLAGRYEESIRFCRAAARLARRSGAPEIEANALGNLGEMQCLLGRYRSALHYLRRGLAVAGVPVNERNRGSMMGTLAEACLGDGQVGPAIRYAELAVEAMRRADFRHGEATALRRLGLMLCQHGDAARGIQQFRLALAILTDVGSAEADEVRAQLRSRLAPGRADDGRRVGTR</sequence>
<dbReference type="SUPFAM" id="SSF52540">
    <property type="entry name" value="P-loop containing nucleoside triphosphate hydrolases"/>
    <property type="match status" value="1"/>
</dbReference>
<dbReference type="Pfam" id="PF03704">
    <property type="entry name" value="BTAD"/>
    <property type="match status" value="1"/>
</dbReference>
<dbReference type="SMART" id="SM00862">
    <property type="entry name" value="Trans_reg_C"/>
    <property type="match status" value="1"/>
</dbReference>
<dbReference type="CDD" id="cd15831">
    <property type="entry name" value="BTAD"/>
    <property type="match status" value="1"/>
</dbReference>
<dbReference type="InterPro" id="IPR051677">
    <property type="entry name" value="AfsR-DnrI-RedD_regulator"/>
</dbReference>
<evidence type="ECO:0000256" key="3">
    <source>
        <dbReference type="ARBA" id="ARBA00023125"/>
    </source>
</evidence>
<dbReference type="SUPFAM" id="SSF48452">
    <property type="entry name" value="TPR-like"/>
    <property type="match status" value="2"/>
</dbReference>
<dbReference type="InterPro" id="IPR011990">
    <property type="entry name" value="TPR-like_helical_dom_sf"/>
</dbReference>
<dbReference type="AlphaFoldDB" id="A0A1C5HSK8"/>
<feature type="domain" description="OmpR/PhoB-type" evidence="7">
    <location>
        <begin position="1"/>
        <end position="101"/>
    </location>
</feature>
<dbReference type="Pfam" id="PF13191">
    <property type="entry name" value="AAA_16"/>
    <property type="match status" value="1"/>
</dbReference>
<keyword evidence="9" id="KW-1185">Reference proteome</keyword>
<dbReference type="GO" id="GO:0003677">
    <property type="term" value="F:DNA binding"/>
    <property type="evidence" value="ECO:0007669"/>
    <property type="project" value="UniProtKB-UniRule"/>
</dbReference>
<organism evidence="8 9">
    <name type="scientific">Micromonospora halophytica</name>
    <dbReference type="NCBI Taxonomy" id="47864"/>
    <lineage>
        <taxon>Bacteria</taxon>
        <taxon>Bacillati</taxon>
        <taxon>Actinomycetota</taxon>
        <taxon>Actinomycetes</taxon>
        <taxon>Micromonosporales</taxon>
        <taxon>Micromonosporaceae</taxon>
        <taxon>Micromonospora</taxon>
    </lineage>
</organism>
<dbReference type="PROSITE" id="PS50005">
    <property type="entry name" value="TPR"/>
    <property type="match status" value="1"/>
</dbReference>
<dbReference type="GO" id="GO:0006355">
    <property type="term" value="P:regulation of DNA-templated transcription"/>
    <property type="evidence" value="ECO:0007669"/>
    <property type="project" value="InterPro"/>
</dbReference>
<evidence type="ECO:0000256" key="5">
    <source>
        <dbReference type="PROSITE-ProRule" id="PRU00339"/>
    </source>
</evidence>
<dbReference type="InterPro" id="IPR019734">
    <property type="entry name" value="TPR_rpt"/>
</dbReference>
<evidence type="ECO:0000256" key="2">
    <source>
        <dbReference type="ARBA" id="ARBA00023015"/>
    </source>
</evidence>
<dbReference type="OrthoDB" id="7628974at2"/>
<dbReference type="SUPFAM" id="SSF46894">
    <property type="entry name" value="C-terminal effector domain of the bipartite response regulators"/>
    <property type="match status" value="1"/>
</dbReference>
<protein>
    <submittedName>
        <fullName evidence="8">DNA-binding transcriptional activator of the SARP family</fullName>
    </submittedName>
</protein>
<dbReference type="Pfam" id="PF13424">
    <property type="entry name" value="TPR_12"/>
    <property type="match status" value="2"/>
</dbReference>
<evidence type="ECO:0000313" key="9">
    <source>
        <dbReference type="Proteomes" id="UP000199408"/>
    </source>
</evidence>
<dbReference type="InterPro" id="IPR001867">
    <property type="entry name" value="OmpR/PhoB-type_DNA-bd"/>
</dbReference>
<dbReference type="InterPro" id="IPR016032">
    <property type="entry name" value="Sig_transdc_resp-reg_C-effctor"/>
</dbReference>
<dbReference type="InterPro" id="IPR036388">
    <property type="entry name" value="WH-like_DNA-bd_sf"/>
</dbReference>
<accession>A0A1C5HSK8</accession>
<dbReference type="PROSITE" id="PS51755">
    <property type="entry name" value="OMPR_PHOB"/>
    <property type="match status" value="1"/>
</dbReference>
<dbReference type="PANTHER" id="PTHR35807">
    <property type="entry name" value="TRANSCRIPTIONAL REGULATOR REDD-RELATED"/>
    <property type="match status" value="1"/>
</dbReference>
<dbReference type="PANTHER" id="PTHR35807:SF1">
    <property type="entry name" value="TRANSCRIPTIONAL REGULATOR REDD"/>
    <property type="match status" value="1"/>
</dbReference>
<keyword evidence="2" id="KW-0805">Transcription regulation</keyword>
<feature type="repeat" description="TPR" evidence="5">
    <location>
        <begin position="743"/>
        <end position="776"/>
    </location>
</feature>
<dbReference type="EMBL" id="FMDN01000005">
    <property type="protein sequence ID" value="SCG48928.1"/>
    <property type="molecule type" value="Genomic_DNA"/>
</dbReference>
<keyword evidence="4" id="KW-0804">Transcription</keyword>
<evidence type="ECO:0000313" key="8">
    <source>
        <dbReference type="EMBL" id="SCG48928.1"/>
    </source>
</evidence>
<dbReference type="Pfam" id="PF00486">
    <property type="entry name" value="Trans_reg_C"/>
    <property type="match status" value="1"/>
</dbReference>
<proteinExistence type="inferred from homology"/>
<dbReference type="SMART" id="SM00028">
    <property type="entry name" value="TPR"/>
    <property type="match status" value="6"/>
</dbReference>
<evidence type="ECO:0000256" key="4">
    <source>
        <dbReference type="ARBA" id="ARBA00023163"/>
    </source>
</evidence>
<dbReference type="Gene3D" id="1.10.10.10">
    <property type="entry name" value="Winged helix-like DNA-binding domain superfamily/Winged helix DNA-binding domain"/>
    <property type="match status" value="1"/>
</dbReference>
<keyword evidence="5" id="KW-0802">TPR repeat</keyword>
<name>A0A1C5HSK8_9ACTN</name>
<reference evidence="9" key="1">
    <citation type="submission" date="2016-06" db="EMBL/GenBank/DDBJ databases">
        <authorList>
            <person name="Varghese N."/>
        </authorList>
    </citation>
    <scope>NUCLEOTIDE SEQUENCE [LARGE SCALE GENOMIC DNA]</scope>
    <source>
        <strain evidence="9">DSM 43171</strain>
    </source>
</reference>
<dbReference type="PRINTS" id="PR00364">
    <property type="entry name" value="DISEASERSIST"/>
</dbReference>
<evidence type="ECO:0000259" key="7">
    <source>
        <dbReference type="PROSITE" id="PS51755"/>
    </source>
</evidence>
<dbReference type="STRING" id="47864.GA0070560_105332"/>
<dbReference type="InterPro" id="IPR005158">
    <property type="entry name" value="BTAD"/>
</dbReference>
<comment type="similarity">
    <text evidence="1">Belongs to the AfsR/DnrI/RedD regulatory family.</text>
</comment>
<dbReference type="Gene3D" id="1.25.40.10">
    <property type="entry name" value="Tetratricopeptide repeat domain"/>
    <property type="match status" value="2"/>
</dbReference>
<keyword evidence="3 6" id="KW-0238">DNA-binding</keyword>
<evidence type="ECO:0000256" key="6">
    <source>
        <dbReference type="PROSITE-ProRule" id="PRU01091"/>
    </source>
</evidence>
<dbReference type="GO" id="GO:0000160">
    <property type="term" value="P:phosphorelay signal transduction system"/>
    <property type="evidence" value="ECO:0007669"/>
    <property type="project" value="InterPro"/>
</dbReference>